<dbReference type="EMBL" id="BRXX01000039">
    <property type="protein sequence ID" value="GMH84591.1"/>
    <property type="molecule type" value="Genomic_DNA"/>
</dbReference>
<keyword evidence="3" id="KW-1185">Reference proteome</keyword>
<feature type="region of interest" description="Disordered" evidence="1">
    <location>
        <begin position="274"/>
        <end position="366"/>
    </location>
</feature>
<feature type="compositionally biased region" description="Acidic residues" evidence="1">
    <location>
        <begin position="283"/>
        <end position="322"/>
    </location>
</feature>
<evidence type="ECO:0000313" key="3">
    <source>
        <dbReference type="Proteomes" id="UP001165160"/>
    </source>
</evidence>
<accession>A0A9W7B5I3</accession>
<protein>
    <submittedName>
        <fullName evidence="2">Uncharacterized protein</fullName>
    </submittedName>
</protein>
<evidence type="ECO:0000313" key="2">
    <source>
        <dbReference type="EMBL" id="GMH84591.1"/>
    </source>
</evidence>
<feature type="compositionally biased region" description="Low complexity" evidence="1">
    <location>
        <begin position="35"/>
        <end position="68"/>
    </location>
</feature>
<organism evidence="2 3">
    <name type="scientific">Triparma verrucosa</name>
    <dbReference type="NCBI Taxonomy" id="1606542"/>
    <lineage>
        <taxon>Eukaryota</taxon>
        <taxon>Sar</taxon>
        <taxon>Stramenopiles</taxon>
        <taxon>Ochrophyta</taxon>
        <taxon>Bolidophyceae</taxon>
        <taxon>Parmales</taxon>
        <taxon>Triparmaceae</taxon>
        <taxon>Triparma</taxon>
    </lineage>
</organism>
<dbReference type="Proteomes" id="UP001165160">
    <property type="component" value="Unassembled WGS sequence"/>
</dbReference>
<name>A0A9W7B5I3_9STRA</name>
<feature type="compositionally biased region" description="Acidic residues" evidence="1">
    <location>
        <begin position="345"/>
        <end position="358"/>
    </location>
</feature>
<feature type="compositionally biased region" description="Basic residues" evidence="1">
    <location>
        <begin position="1"/>
        <end position="14"/>
    </location>
</feature>
<reference evidence="3" key="1">
    <citation type="journal article" date="2023" name="Commun. Biol.">
        <title>Genome analysis of Parmales, the sister group of diatoms, reveals the evolutionary specialization of diatoms from phago-mixotrophs to photoautotrophs.</title>
        <authorList>
            <person name="Ban H."/>
            <person name="Sato S."/>
            <person name="Yoshikawa S."/>
            <person name="Yamada K."/>
            <person name="Nakamura Y."/>
            <person name="Ichinomiya M."/>
            <person name="Sato N."/>
            <person name="Blanc-Mathieu R."/>
            <person name="Endo H."/>
            <person name="Kuwata A."/>
            <person name="Ogata H."/>
        </authorList>
    </citation>
    <scope>NUCLEOTIDE SEQUENCE [LARGE SCALE GENOMIC DNA]</scope>
    <source>
        <strain evidence="3">NIES 3699</strain>
    </source>
</reference>
<feature type="region of interest" description="Disordered" evidence="1">
    <location>
        <begin position="1"/>
        <end position="81"/>
    </location>
</feature>
<gene>
    <name evidence="2" type="ORF">TrVE_jg1475</name>
</gene>
<evidence type="ECO:0000256" key="1">
    <source>
        <dbReference type="SAM" id="MobiDB-lite"/>
    </source>
</evidence>
<comment type="caution">
    <text evidence="2">The sequence shown here is derived from an EMBL/GenBank/DDBJ whole genome shotgun (WGS) entry which is preliminary data.</text>
</comment>
<proteinExistence type="predicted"/>
<sequence length="383" mass="43585">MLKIFKRKRFKRSSKANANVAPPPSTTLQISPKISYDSSSTRTSISSSSSSLEDSISSPLRPVPTTNPNIPPSPPSTIPSLTTSLLPHIRNLHQTRPTLHELRHRLRPMTSWRYYWGSNKGITDDLFLTEYHRKRSEFDDLIVAIRGRGGILSPSLLSPLLTLDDFHDFTPYLLSECYTLFLNLLSVCKYKNVKKLKEVQSQIEILTLNVSSTVEDIEVLIGLVESKEKLSRMVKNLKNGITLEVYRLKRLSNTSSQITSSISSLSAESLRTKKERELKQEIQDQDEEEGEDTVAYDLNDSDGEDGMEDVGDECDDYTEESQSDNYFDNTQAYREVETSQYSSSESEDETNGDDETKEEDYYTQVDTEKTMFLVDCDENRSEC</sequence>
<feature type="compositionally biased region" description="Polar residues" evidence="1">
    <location>
        <begin position="323"/>
        <end position="344"/>
    </location>
</feature>
<dbReference type="AlphaFoldDB" id="A0A9W7B5I3"/>